<gene>
    <name evidence="12" type="ORF">PECUL_23A043092</name>
</gene>
<dbReference type="AlphaFoldDB" id="A0AAD1SEA3"/>
<sequence>MKNWSWLIPVFLLVPPLTSCCPSGCRCGSGIVDCTNLDLSSKSLPSSFQPSTRKILLNNNKLENIPNGLFDRLPELREVHLQQNPWQCDCNILYLRSWLQAQQKRELYRDVTCFTPEQFKSRVIMYLTEDELMTTCQYWYCNLAMVSQLCLFIFIAVQGILLIFVILSLRRFQRIAREARRTAKELQQNSESYAYDNIPLYNYDRTT</sequence>
<keyword evidence="8" id="KW-1015">Disulfide bond</keyword>
<evidence type="ECO:0000256" key="6">
    <source>
        <dbReference type="ARBA" id="ARBA00022989"/>
    </source>
</evidence>
<keyword evidence="4 10" id="KW-0732">Signal</keyword>
<dbReference type="SUPFAM" id="SSF52058">
    <property type="entry name" value="L domain-like"/>
    <property type="match status" value="1"/>
</dbReference>
<keyword evidence="2" id="KW-0433">Leucine-rich repeat</keyword>
<evidence type="ECO:0000313" key="12">
    <source>
        <dbReference type="EMBL" id="CAH2295578.1"/>
    </source>
</evidence>
<feature type="signal peptide" evidence="10">
    <location>
        <begin position="1"/>
        <end position="20"/>
    </location>
</feature>
<name>A0AAD1SEA3_PELCU</name>
<dbReference type="PANTHER" id="PTHR22650:SF7">
    <property type="entry name" value="PLATELET GLYCOPROTEIN IB BETA CHAIN"/>
    <property type="match status" value="1"/>
</dbReference>
<dbReference type="EMBL" id="OW240916">
    <property type="protein sequence ID" value="CAH2295578.1"/>
    <property type="molecule type" value="Genomic_DNA"/>
</dbReference>
<feature type="domain" description="LRRCT" evidence="11">
    <location>
        <begin position="84"/>
        <end position="137"/>
    </location>
</feature>
<keyword evidence="13" id="KW-1185">Reference proteome</keyword>
<organism evidence="12 13">
    <name type="scientific">Pelobates cultripes</name>
    <name type="common">Western spadefoot toad</name>
    <dbReference type="NCBI Taxonomy" id="61616"/>
    <lineage>
        <taxon>Eukaryota</taxon>
        <taxon>Metazoa</taxon>
        <taxon>Chordata</taxon>
        <taxon>Craniata</taxon>
        <taxon>Vertebrata</taxon>
        <taxon>Euteleostomi</taxon>
        <taxon>Amphibia</taxon>
        <taxon>Batrachia</taxon>
        <taxon>Anura</taxon>
        <taxon>Pelobatoidea</taxon>
        <taxon>Pelobatidae</taxon>
        <taxon>Pelobates</taxon>
    </lineage>
</organism>
<keyword evidence="5" id="KW-0130">Cell adhesion</keyword>
<proteinExistence type="predicted"/>
<feature type="chain" id="PRO_5041942194" evidence="10">
    <location>
        <begin position="21"/>
        <end position="207"/>
    </location>
</feature>
<accession>A0AAD1SEA3</accession>
<evidence type="ECO:0000259" key="11">
    <source>
        <dbReference type="SMART" id="SM00082"/>
    </source>
</evidence>
<evidence type="ECO:0000313" key="13">
    <source>
        <dbReference type="Proteomes" id="UP001295444"/>
    </source>
</evidence>
<evidence type="ECO:0000256" key="3">
    <source>
        <dbReference type="ARBA" id="ARBA00022692"/>
    </source>
</evidence>
<evidence type="ECO:0000256" key="10">
    <source>
        <dbReference type="SAM" id="SignalP"/>
    </source>
</evidence>
<evidence type="ECO:0000256" key="4">
    <source>
        <dbReference type="ARBA" id="ARBA00022729"/>
    </source>
</evidence>
<comment type="subcellular location">
    <subcellularLocation>
        <location evidence="1">Membrane</location>
        <topology evidence="1">Single-pass membrane protein</topology>
    </subcellularLocation>
</comment>
<keyword evidence="3 9" id="KW-0812">Transmembrane</keyword>
<reference evidence="12" key="1">
    <citation type="submission" date="2022-03" db="EMBL/GenBank/DDBJ databases">
        <authorList>
            <person name="Alioto T."/>
            <person name="Alioto T."/>
            <person name="Gomez Garrido J."/>
        </authorList>
    </citation>
    <scope>NUCLEOTIDE SEQUENCE</scope>
</reference>
<dbReference type="InterPro" id="IPR052313">
    <property type="entry name" value="GPIb-IX-V_Complex"/>
</dbReference>
<dbReference type="SMART" id="SM00082">
    <property type="entry name" value="LRRCT"/>
    <property type="match status" value="1"/>
</dbReference>
<evidence type="ECO:0000256" key="5">
    <source>
        <dbReference type="ARBA" id="ARBA00022889"/>
    </source>
</evidence>
<feature type="transmembrane region" description="Helical" evidence="9">
    <location>
        <begin position="143"/>
        <end position="167"/>
    </location>
</feature>
<evidence type="ECO:0000256" key="7">
    <source>
        <dbReference type="ARBA" id="ARBA00023136"/>
    </source>
</evidence>
<dbReference type="PANTHER" id="PTHR22650">
    <property type="entry name" value="GLYCOPROTEIN IB BETA"/>
    <property type="match status" value="1"/>
</dbReference>
<keyword evidence="6 9" id="KW-1133">Transmembrane helix</keyword>
<keyword evidence="7 9" id="KW-0472">Membrane</keyword>
<evidence type="ECO:0000256" key="9">
    <source>
        <dbReference type="SAM" id="Phobius"/>
    </source>
</evidence>
<evidence type="ECO:0000256" key="2">
    <source>
        <dbReference type="ARBA" id="ARBA00022614"/>
    </source>
</evidence>
<evidence type="ECO:0000256" key="1">
    <source>
        <dbReference type="ARBA" id="ARBA00004167"/>
    </source>
</evidence>
<dbReference type="InterPro" id="IPR032675">
    <property type="entry name" value="LRR_dom_sf"/>
</dbReference>
<dbReference type="Gene3D" id="3.80.10.10">
    <property type="entry name" value="Ribonuclease Inhibitor"/>
    <property type="match status" value="1"/>
</dbReference>
<evidence type="ECO:0000256" key="8">
    <source>
        <dbReference type="ARBA" id="ARBA00023157"/>
    </source>
</evidence>
<protein>
    <submittedName>
        <fullName evidence="12">Platelet glyco Ib beta chain</fullName>
    </submittedName>
</protein>
<dbReference type="InterPro" id="IPR000483">
    <property type="entry name" value="Cys-rich_flank_reg_C"/>
</dbReference>
<dbReference type="Proteomes" id="UP001295444">
    <property type="component" value="Chromosome 05"/>
</dbReference>